<keyword evidence="2" id="KW-0732">Signal</keyword>
<dbReference type="InterPro" id="IPR001360">
    <property type="entry name" value="Glyco_hydro_1"/>
</dbReference>
<dbReference type="SUPFAM" id="SSF51445">
    <property type="entry name" value="(Trans)glycosidases"/>
    <property type="match status" value="1"/>
</dbReference>
<accession>A0AAN7WIV5</accession>
<dbReference type="EMBL" id="JAVRQU010000008">
    <property type="protein sequence ID" value="KAK5699769.1"/>
    <property type="molecule type" value="Genomic_DNA"/>
</dbReference>
<dbReference type="AlphaFoldDB" id="A0AAN7WIV5"/>
<dbReference type="GO" id="GO:0005975">
    <property type="term" value="P:carbohydrate metabolic process"/>
    <property type="evidence" value="ECO:0007669"/>
    <property type="project" value="InterPro"/>
</dbReference>
<dbReference type="InterPro" id="IPR017853">
    <property type="entry name" value="GH"/>
</dbReference>
<reference evidence="3" key="1">
    <citation type="submission" date="2023-08" db="EMBL/GenBank/DDBJ databases">
        <title>Black Yeasts Isolated from many extreme environments.</title>
        <authorList>
            <person name="Coleine C."/>
            <person name="Stajich J.E."/>
            <person name="Selbmann L."/>
        </authorList>
    </citation>
    <scope>NUCLEOTIDE SEQUENCE</scope>
    <source>
        <strain evidence="3">CCFEE 5810</strain>
    </source>
</reference>
<evidence type="ECO:0000313" key="3">
    <source>
        <dbReference type="EMBL" id="KAK5699769.1"/>
    </source>
</evidence>
<dbReference type="Proteomes" id="UP001310594">
    <property type="component" value="Unassembled WGS sequence"/>
</dbReference>
<protein>
    <recommendedName>
        <fullName evidence="5">Glycoside hydrolase family 1 protein</fullName>
    </recommendedName>
</protein>
<evidence type="ECO:0000313" key="4">
    <source>
        <dbReference type="Proteomes" id="UP001310594"/>
    </source>
</evidence>
<proteinExistence type="inferred from homology"/>
<dbReference type="PANTHER" id="PTHR10353">
    <property type="entry name" value="GLYCOSYL HYDROLASE"/>
    <property type="match status" value="1"/>
</dbReference>
<sequence>MSPISPLLTLLLPLVLASPQWHHGAPSWGSWNSEHSSKSYCEPLPTTLPTTAPATCSATPTTTSYSSFVFTAATTTRYATALPAPLTLTTTYAPAFSVASSLLPSDVTTTSYSLDRSATDLQDGAYGQGAFARLWESLTWNTTLPFTTTATPTSVASSELVYPPALYTACPSSSDSCIDCYKLPAGFRWGVAGSAFQIEGGLDFDGRGPGQLDEIGSLPNEAGLANAQAADMNYFLYKQDIARLAAMGLPYYSFSISWTRIVPFGNESTPVNQAGLDHYDDLINTCLEYGITPVVTLQHADPPLHLVFDDPAYPDAFLYYAKQVMTHYSDRVQHWVTLNEPNIAFGRPGATYGAVKQLLMGHAKVVHWYREVLKGTGDITIKFANNLALPLDSSNPDDVRAASRYQDWILGIMGNSIYLGEQYPDEILGTTDTNITALTDEELSYINGTSDYWSFDPYTAQYATSPPGGIDACAADPTNPLYPICVVNTNVQQDGWLMGQASYAYAYLAPQYVRQQFTYVWNTFRPSGILVAEFGFNRR</sequence>
<dbReference type="PANTHER" id="PTHR10353:SF53">
    <property type="entry name" value="BETA-1,4-GLUCOSIDASE (EUROFUNG)"/>
    <property type="match status" value="1"/>
</dbReference>
<dbReference type="Gene3D" id="3.20.20.80">
    <property type="entry name" value="Glycosidases"/>
    <property type="match status" value="1"/>
</dbReference>
<dbReference type="GO" id="GO:0008422">
    <property type="term" value="F:beta-glucosidase activity"/>
    <property type="evidence" value="ECO:0007669"/>
    <property type="project" value="TreeGrafter"/>
</dbReference>
<dbReference type="PROSITE" id="PS00653">
    <property type="entry name" value="GLYCOSYL_HYDROL_F1_2"/>
    <property type="match status" value="1"/>
</dbReference>
<organism evidence="3 4">
    <name type="scientific">Elasticomyces elasticus</name>
    <dbReference type="NCBI Taxonomy" id="574655"/>
    <lineage>
        <taxon>Eukaryota</taxon>
        <taxon>Fungi</taxon>
        <taxon>Dikarya</taxon>
        <taxon>Ascomycota</taxon>
        <taxon>Pezizomycotina</taxon>
        <taxon>Dothideomycetes</taxon>
        <taxon>Dothideomycetidae</taxon>
        <taxon>Mycosphaerellales</taxon>
        <taxon>Teratosphaeriaceae</taxon>
        <taxon>Elasticomyces</taxon>
    </lineage>
</organism>
<dbReference type="Pfam" id="PF00232">
    <property type="entry name" value="Glyco_hydro_1"/>
    <property type="match status" value="1"/>
</dbReference>
<comment type="similarity">
    <text evidence="1">Belongs to the glycosyl hydrolase 1 family.</text>
</comment>
<evidence type="ECO:0008006" key="5">
    <source>
        <dbReference type="Google" id="ProtNLM"/>
    </source>
</evidence>
<feature type="chain" id="PRO_5042922520" description="Glycoside hydrolase family 1 protein" evidence="2">
    <location>
        <begin position="18"/>
        <end position="539"/>
    </location>
</feature>
<evidence type="ECO:0000256" key="1">
    <source>
        <dbReference type="RuleBase" id="RU003690"/>
    </source>
</evidence>
<dbReference type="InterPro" id="IPR033132">
    <property type="entry name" value="GH_1_N_CS"/>
</dbReference>
<comment type="caution">
    <text evidence="3">The sequence shown here is derived from an EMBL/GenBank/DDBJ whole genome shotgun (WGS) entry which is preliminary data.</text>
</comment>
<feature type="signal peptide" evidence="2">
    <location>
        <begin position="1"/>
        <end position="17"/>
    </location>
</feature>
<evidence type="ECO:0000256" key="2">
    <source>
        <dbReference type="SAM" id="SignalP"/>
    </source>
</evidence>
<gene>
    <name evidence="3" type="ORF">LTR97_005900</name>
</gene>
<name>A0AAN7WIV5_9PEZI</name>